<evidence type="ECO:0000313" key="6">
    <source>
        <dbReference type="Proteomes" id="UP000663843"/>
    </source>
</evidence>
<dbReference type="Gene3D" id="3.30.560.10">
    <property type="entry name" value="Glucose Oxidase, domain 3"/>
    <property type="match status" value="1"/>
</dbReference>
<comment type="similarity">
    <text evidence="2">Belongs to the GMC oxidoreductase family.</text>
</comment>
<dbReference type="InterPro" id="IPR012132">
    <property type="entry name" value="GMC_OxRdtase"/>
</dbReference>
<evidence type="ECO:0000256" key="2">
    <source>
        <dbReference type="ARBA" id="ARBA00010790"/>
    </source>
</evidence>
<dbReference type="PANTHER" id="PTHR11552:SF213">
    <property type="entry name" value="DEHYDROGENASE, PUTATIVE-RELATED"/>
    <property type="match status" value="1"/>
</dbReference>
<organism evidence="5 6">
    <name type="scientific">Rhizoctonia solani</name>
    <dbReference type="NCBI Taxonomy" id="456999"/>
    <lineage>
        <taxon>Eukaryota</taxon>
        <taxon>Fungi</taxon>
        <taxon>Dikarya</taxon>
        <taxon>Basidiomycota</taxon>
        <taxon>Agaricomycotina</taxon>
        <taxon>Agaricomycetes</taxon>
        <taxon>Cantharellales</taxon>
        <taxon>Ceratobasidiaceae</taxon>
        <taxon>Rhizoctonia</taxon>
    </lineage>
</organism>
<dbReference type="GO" id="GO:0016614">
    <property type="term" value="F:oxidoreductase activity, acting on CH-OH group of donors"/>
    <property type="evidence" value="ECO:0007669"/>
    <property type="project" value="InterPro"/>
</dbReference>
<proteinExistence type="inferred from homology"/>
<dbReference type="AlphaFoldDB" id="A0A8H3BS78"/>
<dbReference type="Proteomes" id="UP000663843">
    <property type="component" value="Unassembled WGS sequence"/>
</dbReference>
<comment type="cofactor">
    <cofactor evidence="1">
        <name>FAD</name>
        <dbReference type="ChEBI" id="CHEBI:57692"/>
    </cofactor>
</comment>
<feature type="domain" description="Glucose-methanol-choline oxidoreductase N-terminal" evidence="4">
    <location>
        <begin position="319"/>
        <end position="333"/>
    </location>
</feature>
<dbReference type="EMBL" id="CAJMWT010003116">
    <property type="protein sequence ID" value="CAE6463829.1"/>
    <property type="molecule type" value="Genomic_DNA"/>
</dbReference>
<dbReference type="Pfam" id="PF05199">
    <property type="entry name" value="GMC_oxred_C"/>
    <property type="match status" value="1"/>
</dbReference>
<dbReference type="SUPFAM" id="SSF54373">
    <property type="entry name" value="FAD-linked reductases, C-terminal domain"/>
    <property type="match status" value="1"/>
</dbReference>
<feature type="chain" id="PRO_5034757976" description="Glucose-methanol-choline oxidoreductase N-terminal domain-containing protein" evidence="3">
    <location>
        <begin position="20"/>
        <end position="618"/>
    </location>
</feature>
<reference evidence="5" key="1">
    <citation type="submission" date="2021-01" db="EMBL/GenBank/DDBJ databases">
        <authorList>
            <person name="Kaushik A."/>
        </authorList>
    </citation>
    <scope>NUCLEOTIDE SEQUENCE</scope>
    <source>
        <strain evidence="5">AG2-2IIIB</strain>
    </source>
</reference>
<protein>
    <recommendedName>
        <fullName evidence="4">Glucose-methanol-choline oxidoreductase N-terminal domain-containing protein</fullName>
    </recommendedName>
</protein>
<dbReference type="InterPro" id="IPR000172">
    <property type="entry name" value="GMC_OxRdtase_N"/>
</dbReference>
<evidence type="ECO:0000256" key="1">
    <source>
        <dbReference type="ARBA" id="ARBA00001974"/>
    </source>
</evidence>
<gene>
    <name evidence="5" type="ORF">RDB_LOCUS99132</name>
</gene>
<name>A0A8H3BS78_9AGAM</name>
<evidence type="ECO:0000256" key="3">
    <source>
        <dbReference type="SAM" id="SignalP"/>
    </source>
</evidence>
<dbReference type="SUPFAM" id="SSF51905">
    <property type="entry name" value="FAD/NAD(P)-binding domain"/>
    <property type="match status" value="1"/>
</dbReference>
<accession>A0A8H3BS78</accession>
<dbReference type="Gene3D" id="3.50.50.60">
    <property type="entry name" value="FAD/NAD(P)-binding domain"/>
    <property type="match status" value="1"/>
</dbReference>
<dbReference type="Pfam" id="PF00732">
    <property type="entry name" value="GMC_oxred_N"/>
    <property type="match status" value="1"/>
</dbReference>
<dbReference type="PIRSF" id="PIRSF000137">
    <property type="entry name" value="Alcohol_oxidase"/>
    <property type="match status" value="1"/>
</dbReference>
<dbReference type="InterPro" id="IPR007867">
    <property type="entry name" value="GMC_OxRtase_C"/>
</dbReference>
<dbReference type="GO" id="GO:0050660">
    <property type="term" value="F:flavin adenine dinucleotide binding"/>
    <property type="evidence" value="ECO:0007669"/>
    <property type="project" value="InterPro"/>
</dbReference>
<dbReference type="PANTHER" id="PTHR11552">
    <property type="entry name" value="GLUCOSE-METHANOL-CHOLINE GMC OXIDOREDUCTASE"/>
    <property type="match status" value="1"/>
</dbReference>
<evidence type="ECO:0000259" key="4">
    <source>
        <dbReference type="PROSITE" id="PS00624"/>
    </source>
</evidence>
<feature type="signal peptide" evidence="3">
    <location>
        <begin position="1"/>
        <end position="19"/>
    </location>
</feature>
<evidence type="ECO:0000313" key="5">
    <source>
        <dbReference type="EMBL" id="CAE6463829.1"/>
    </source>
</evidence>
<dbReference type="InterPro" id="IPR036188">
    <property type="entry name" value="FAD/NAD-bd_sf"/>
</dbReference>
<sequence length="618" mass="67842">MRLALAATIGAAFLKTATAAPEACPDLSSAEYDYIVVGAGAGGGPLAARLALNGYKVLLMDAGHDVFNVNTTVPVYLARSNEDPQMALDYEVQHYPPGQRQVQKWYPRAAAIGGCTAHNALIHLRNHDYDLDTLATRFKDSSCNMRKYLSDKIENNLYTPSLVGKVLSYGYGGWLSTDFPPLNLLLSPMNLDLQLIDIVTNILTAVLPVALNDYNNNLSDGKEGGAAVISTKDNYHNRSSIRDHLVNTRTKLPQRLFFATDTLATKVLTCSDSSGKIRAYGVEAASGAYLLPVARQFKGKNTLNKKQYTAKHEIVVSAGTFQTPQLLMLSGIGDKTQLDKFNISSVANLPGVGANLQDRIEMTIIWKLKQNHTILNGCLFGDTFDDPCLKTWAEQGHNNVYSSGPAFWAHAYKSSSSLPYLDVWSMWGPGAFKGYFKGYPLELAQNIGNTFNNVILKAHTSSKGWVRLTGSDPQDLLDINKNQFQTAEDLKDLEILKDAVKKSRELWASRIGLSGHSVEEVWPGSAIQTDDQIREFLRENTWGHHVCCTAKMGTDDDANAVLNKDFQVRGVANLRVVDASSFPDIPGMFVTTPIYQISEKAADVMLAFAKSNNWSPST</sequence>
<comment type="caution">
    <text evidence="5">The sequence shown here is derived from an EMBL/GenBank/DDBJ whole genome shotgun (WGS) entry which is preliminary data.</text>
</comment>
<dbReference type="PROSITE" id="PS00624">
    <property type="entry name" value="GMC_OXRED_2"/>
    <property type="match status" value="1"/>
</dbReference>
<keyword evidence="3" id="KW-0732">Signal</keyword>